<evidence type="ECO:0000313" key="1">
    <source>
        <dbReference type="EMBL" id="SUH35574.1"/>
    </source>
</evidence>
<dbReference type="EMBL" id="UGXT01000002">
    <property type="protein sequence ID" value="SUH35574.1"/>
    <property type="molecule type" value="Genomic_DNA"/>
</dbReference>
<dbReference type="AlphaFoldDB" id="A0A379WP00"/>
<accession>A0A379WP00</accession>
<organism evidence="1 2">
    <name type="scientific">Salmonella enterica I</name>
    <dbReference type="NCBI Taxonomy" id="59201"/>
    <lineage>
        <taxon>Bacteria</taxon>
        <taxon>Pseudomonadati</taxon>
        <taxon>Pseudomonadota</taxon>
        <taxon>Gammaproteobacteria</taxon>
        <taxon>Enterobacterales</taxon>
        <taxon>Enterobacteriaceae</taxon>
        <taxon>Salmonella</taxon>
    </lineage>
</organism>
<name>A0A379WP00_SALET</name>
<evidence type="ECO:0000313" key="2">
    <source>
        <dbReference type="Proteomes" id="UP000254712"/>
    </source>
</evidence>
<sequence length="29" mass="2994">MLTAQGGMNLKGAVLTGANLTQKIYVAQT</sequence>
<proteinExistence type="predicted"/>
<protein>
    <submittedName>
        <fullName evidence="1">Secreted effector protein PipB2</fullName>
    </submittedName>
</protein>
<gene>
    <name evidence="1" type="ORF">NCTC8261_01801</name>
</gene>
<dbReference type="Proteomes" id="UP000254712">
    <property type="component" value="Unassembled WGS sequence"/>
</dbReference>
<reference evidence="1 2" key="1">
    <citation type="submission" date="2018-06" db="EMBL/GenBank/DDBJ databases">
        <authorList>
            <consortium name="Pathogen Informatics"/>
            <person name="Doyle S."/>
        </authorList>
    </citation>
    <scope>NUCLEOTIDE SEQUENCE [LARGE SCALE GENOMIC DNA]</scope>
    <source>
        <strain evidence="1 2">NCTC8261</strain>
    </source>
</reference>